<dbReference type="STRING" id="310782.SAMN05216499_110168"/>
<feature type="domain" description="Bacterial phospholipase C C-terminal" evidence="4">
    <location>
        <begin position="189"/>
        <end position="271"/>
    </location>
</feature>
<dbReference type="EMBL" id="FRBI01000010">
    <property type="protein sequence ID" value="SHM36595.1"/>
    <property type="molecule type" value="Genomic_DNA"/>
</dbReference>
<evidence type="ECO:0000256" key="2">
    <source>
        <dbReference type="ARBA" id="ARBA00023026"/>
    </source>
</evidence>
<dbReference type="InterPro" id="IPR017850">
    <property type="entry name" value="Alkaline_phosphatase_core_sf"/>
</dbReference>
<keyword evidence="6" id="KW-1185">Reference proteome</keyword>
<dbReference type="Pfam" id="PF05506">
    <property type="entry name" value="PLipase_C_C"/>
    <property type="match status" value="1"/>
</dbReference>
<dbReference type="PANTHER" id="PTHR31956">
    <property type="entry name" value="NON-SPECIFIC PHOSPHOLIPASE C4-RELATED"/>
    <property type="match status" value="1"/>
</dbReference>
<dbReference type="Proteomes" id="UP000184111">
    <property type="component" value="Unassembled WGS sequence"/>
</dbReference>
<dbReference type="GO" id="GO:0004629">
    <property type="term" value="F:phospholipase C activity"/>
    <property type="evidence" value="ECO:0007669"/>
    <property type="project" value="InterPro"/>
</dbReference>
<evidence type="ECO:0000256" key="3">
    <source>
        <dbReference type="SAM" id="MobiDB-lite"/>
    </source>
</evidence>
<dbReference type="Gene3D" id="3.40.720.10">
    <property type="entry name" value="Alkaline Phosphatase, subunit A"/>
    <property type="match status" value="1"/>
</dbReference>
<dbReference type="Pfam" id="PF04185">
    <property type="entry name" value="Phosphoesterase"/>
    <property type="match status" value="1"/>
</dbReference>
<feature type="compositionally biased region" description="Basic residues" evidence="3">
    <location>
        <begin position="140"/>
        <end position="154"/>
    </location>
</feature>
<feature type="region of interest" description="Disordered" evidence="3">
    <location>
        <begin position="292"/>
        <end position="312"/>
    </location>
</feature>
<evidence type="ECO:0000256" key="1">
    <source>
        <dbReference type="ARBA" id="ARBA00022801"/>
    </source>
</evidence>
<evidence type="ECO:0000313" key="5">
    <source>
        <dbReference type="EMBL" id="SHM36595.1"/>
    </source>
</evidence>
<dbReference type="GO" id="GO:0016042">
    <property type="term" value="P:lipid catabolic process"/>
    <property type="evidence" value="ECO:0007669"/>
    <property type="project" value="InterPro"/>
</dbReference>
<feature type="region of interest" description="Disordered" evidence="3">
    <location>
        <begin position="139"/>
        <end position="158"/>
    </location>
</feature>
<evidence type="ECO:0000259" key="4">
    <source>
        <dbReference type="Pfam" id="PF05506"/>
    </source>
</evidence>
<accession>A0A1M7I7D1</accession>
<reference evidence="5 6" key="1">
    <citation type="submission" date="2016-11" db="EMBL/GenBank/DDBJ databases">
        <authorList>
            <person name="Jaros S."/>
            <person name="Januszkiewicz K."/>
            <person name="Wedrychowicz H."/>
        </authorList>
    </citation>
    <scope>NUCLEOTIDE SEQUENCE [LARGE SCALE GENOMIC DNA]</scope>
    <source>
        <strain evidence="5 6">CGMCC 4.2025</strain>
    </source>
</reference>
<proteinExistence type="predicted"/>
<evidence type="ECO:0000313" key="6">
    <source>
        <dbReference type="Proteomes" id="UP000184111"/>
    </source>
</evidence>
<name>A0A1M7I7D1_9ACTN</name>
<dbReference type="AlphaFoldDB" id="A0A1M7I7D1"/>
<organism evidence="5 6">
    <name type="scientific">Actinacidiphila paucisporea</name>
    <dbReference type="NCBI Taxonomy" id="310782"/>
    <lineage>
        <taxon>Bacteria</taxon>
        <taxon>Bacillati</taxon>
        <taxon>Actinomycetota</taxon>
        <taxon>Actinomycetes</taxon>
        <taxon>Kitasatosporales</taxon>
        <taxon>Streptomycetaceae</taxon>
        <taxon>Actinacidiphila</taxon>
    </lineage>
</organism>
<dbReference type="InterPro" id="IPR007312">
    <property type="entry name" value="Phosphoesterase"/>
</dbReference>
<gene>
    <name evidence="5" type="ORF">SAMN05216499_110168</name>
</gene>
<dbReference type="PANTHER" id="PTHR31956:SF1">
    <property type="entry name" value="NON-SPECIFIC PHOSPHOLIPASE C1"/>
    <property type="match status" value="1"/>
</dbReference>
<sequence length="312" mass="33518">MVSFAMQQAMAAAPAAGTIDDVEHVVVFMQENRSFDHYFGTLKGVRGYADRSRLRFPSNSDVLRQTSSGPSGGNLVLPWHLDTAKTDAQRVSDLDHGWSGTHKAWNNGLHNNWAPAKSAYSMGYYRRAADQLQPALPVDRHRRPGRHQGRPGHRQLREGLQLDDLRRAVAGGRHLVAGLPAAGQLRRQPARVVSIAPAAPRSLVLTLTNGGSVAVTFTVGANGCTGTGGSTTAVAAGGSKTVTLAPASDGQYDYTVTADVGDGFARRFAGRTYPWDAAAGRWDGWRDRRQRWRGAAAGPHQAGANPRRLPGQ</sequence>
<keyword evidence="2" id="KW-0843">Virulence</keyword>
<dbReference type="InterPro" id="IPR008475">
    <property type="entry name" value="PLipase_C_C"/>
</dbReference>
<protein>
    <recommendedName>
        <fullName evidence="4">Bacterial phospholipase C C-terminal domain-containing protein</fullName>
    </recommendedName>
</protein>
<keyword evidence="1" id="KW-0378">Hydrolase</keyword>